<protein>
    <recommendedName>
        <fullName evidence="1">diguanylate cyclase</fullName>
        <ecNumber evidence="1">2.7.7.65</ecNumber>
    </recommendedName>
</protein>
<dbReference type="SMART" id="SM00267">
    <property type="entry name" value="GGDEF"/>
    <property type="match status" value="1"/>
</dbReference>
<reference evidence="6 7" key="1">
    <citation type="journal article" date="2016" name="Nat. Commun.">
        <title>Thousands of microbial genomes shed light on interconnected biogeochemical processes in an aquifer system.</title>
        <authorList>
            <person name="Anantharaman K."/>
            <person name="Brown C.T."/>
            <person name="Hug L.A."/>
            <person name="Sharon I."/>
            <person name="Castelle C.J."/>
            <person name="Probst A.J."/>
            <person name="Thomas B.C."/>
            <person name="Singh A."/>
            <person name="Wilkins M.J."/>
            <person name="Karaoz U."/>
            <person name="Brodie E.L."/>
            <person name="Williams K.H."/>
            <person name="Hubbard S.S."/>
            <person name="Banfield J.F."/>
        </authorList>
    </citation>
    <scope>NUCLEOTIDE SEQUENCE [LARGE SCALE GENOMIC DNA]</scope>
</reference>
<dbReference type="SUPFAM" id="SSF55073">
    <property type="entry name" value="Nucleotide cyclase"/>
    <property type="match status" value="1"/>
</dbReference>
<accession>A0A1F6H3G1</accession>
<comment type="caution">
    <text evidence="6">The sequence shown here is derived from an EMBL/GenBank/DDBJ whole genome shotgun (WGS) entry which is preliminary data.</text>
</comment>
<dbReference type="PANTHER" id="PTHR45138">
    <property type="entry name" value="REGULATORY COMPONENTS OF SENSORY TRANSDUCTION SYSTEM"/>
    <property type="match status" value="1"/>
</dbReference>
<dbReference type="Pfam" id="PF00990">
    <property type="entry name" value="GGDEF"/>
    <property type="match status" value="1"/>
</dbReference>
<dbReference type="InterPro" id="IPR003660">
    <property type="entry name" value="HAMP_dom"/>
</dbReference>
<keyword evidence="3" id="KW-0472">Membrane</keyword>
<evidence type="ECO:0000256" key="3">
    <source>
        <dbReference type="SAM" id="Phobius"/>
    </source>
</evidence>
<keyword evidence="3" id="KW-1133">Transmembrane helix</keyword>
<dbReference type="GO" id="GO:0016020">
    <property type="term" value="C:membrane"/>
    <property type="evidence" value="ECO:0007669"/>
    <property type="project" value="InterPro"/>
</dbReference>
<dbReference type="FunFam" id="3.30.70.270:FF:000001">
    <property type="entry name" value="Diguanylate cyclase domain protein"/>
    <property type="match status" value="1"/>
</dbReference>
<gene>
    <name evidence="6" type="ORF">A2557_07755</name>
</gene>
<comment type="catalytic activity">
    <reaction evidence="2">
        <text>2 GTP = 3',3'-c-di-GMP + 2 diphosphate</text>
        <dbReference type="Rhea" id="RHEA:24898"/>
        <dbReference type="ChEBI" id="CHEBI:33019"/>
        <dbReference type="ChEBI" id="CHEBI:37565"/>
        <dbReference type="ChEBI" id="CHEBI:58805"/>
        <dbReference type="EC" id="2.7.7.65"/>
    </reaction>
</comment>
<evidence type="ECO:0000259" key="4">
    <source>
        <dbReference type="PROSITE" id="PS50885"/>
    </source>
</evidence>
<dbReference type="InterPro" id="IPR043128">
    <property type="entry name" value="Rev_trsase/Diguanyl_cyclase"/>
</dbReference>
<evidence type="ECO:0000259" key="5">
    <source>
        <dbReference type="PROSITE" id="PS50887"/>
    </source>
</evidence>
<dbReference type="PROSITE" id="PS50885">
    <property type="entry name" value="HAMP"/>
    <property type="match status" value="1"/>
</dbReference>
<feature type="domain" description="HAMP" evidence="4">
    <location>
        <begin position="215"/>
        <end position="259"/>
    </location>
</feature>
<name>A0A1F6H3G1_9PROT</name>
<evidence type="ECO:0000256" key="1">
    <source>
        <dbReference type="ARBA" id="ARBA00012528"/>
    </source>
</evidence>
<dbReference type="PANTHER" id="PTHR45138:SF9">
    <property type="entry name" value="DIGUANYLATE CYCLASE DGCM-RELATED"/>
    <property type="match status" value="1"/>
</dbReference>
<keyword evidence="3" id="KW-0812">Transmembrane</keyword>
<dbReference type="GO" id="GO:0007165">
    <property type="term" value="P:signal transduction"/>
    <property type="evidence" value="ECO:0007669"/>
    <property type="project" value="InterPro"/>
</dbReference>
<dbReference type="CDD" id="cd06225">
    <property type="entry name" value="HAMP"/>
    <property type="match status" value="1"/>
</dbReference>
<dbReference type="GO" id="GO:0052621">
    <property type="term" value="F:diguanylate cyclase activity"/>
    <property type="evidence" value="ECO:0007669"/>
    <property type="project" value="UniProtKB-EC"/>
</dbReference>
<sequence>MGQSRKIQFKLVFRFSITFLVLFMLIFGTLSMSFRYLTLSAAKENALSVAKTIRDGITSLMYLGVISQRDIFLAGMMDTDTLSAIKKLKVIRGSRVIAQFGAPHKAEAAETAMEFKVLETGEMQEELLEGFSSPVYNLVIPYKASAKGRINCLNCHHAEEGQVLGAISISFDLSAQRNVGLWTIFAISVLTFSSILFIFWMIYRFFTPYSAFFSELQTGFGELEMGHMHVRVGETLDDEAGDVAKSFNRMMRTLNGTFTEICQKVYSLVGFDFQRSGNVITDTVHNVDQLLQIYNFKKNAEREETKFGVYVRFQDVLKRMGVKRFGIYEANFRKKEFHFVLDQCVREETIADDPTRYQGDLDPELGDLNPVHDCAALLEHNPELCPVVKFKSRYDSFSVERYCKYFPEEERASAPVHKCIPRFGAEMVSIIQLICPKDQNERVDGIVPYLKSYMEQASPVLEIKSAMDFIKEQSLKDELTTLYNRRYLEEIAADFIEKYKDRRLGFMMLDIDHFKRVNDEQGHDAGDLILRGIAQVVKKSVGSKDMVIRFGGEEILILSFHTRSGETKKLAEKIRANIEEANFPYGNLVIKKTASIGYTEYPETADHFWICIKHADIAMYSAKKSGRNKVVKFTPQLIEQMDKE</sequence>
<dbReference type="Proteomes" id="UP000177583">
    <property type="component" value="Unassembled WGS sequence"/>
</dbReference>
<dbReference type="InterPro" id="IPR000160">
    <property type="entry name" value="GGDEF_dom"/>
</dbReference>
<dbReference type="InterPro" id="IPR029787">
    <property type="entry name" value="Nucleotide_cyclase"/>
</dbReference>
<dbReference type="PROSITE" id="PS50887">
    <property type="entry name" value="GGDEF"/>
    <property type="match status" value="1"/>
</dbReference>
<dbReference type="AlphaFoldDB" id="A0A1F6H3G1"/>
<dbReference type="Gene3D" id="3.30.70.270">
    <property type="match status" value="1"/>
</dbReference>
<dbReference type="EMBL" id="MFNF01000001">
    <property type="protein sequence ID" value="OGH04866.1"/>
    <property type="molecule type" value="Genomic_DNA"/>
</dbReference>
<evidence type="ECO:0000313" key="7">
    <source>
        <dbReference type="Proteomes" id="UP000177583"/>
    </source>
</evidence>
<dbReference type="InterPro" id="IPR050469">
    <property type="entry name" value="Diguanylate_Cyclase"/>
</dbReference>
<dbReference type="NCBIfam" id="TIGR00254">
    <property type="entry name" value="GGDEF"/>
    <property type="match status" value="1"/>
</dbReference>
<dbReference type="CDD" id="cd01949">
    <property type="entry name" value="GGDEF"/>
    <property type="match status" value="1"/>
</dbReference>
<feature type="transmembrane region" description="Helical" evidence="3">
    <location>
        <begin position="179"/>
        <end position="203"/>
    </location>
</feature>
<evidence type="ECO:0000256" key="2">
    <source>
        <dbReference type="ARBA" id="ARBA00034247"/>
    </source>
</evidence>
<organism evidence="6 7">
    <name type="scientific">Candidatus Lambdaproteobacteria bacterium RIFOXYD2_FULL_56_26</name>
    <dbReference type="NCBI Taxonomy" id="1817773"/>
    <lineage>
        <taxon>Bacteria</taxon>
        <taxon>Pseudomonadati</taxon>
        <taxon>Pseudomonadota</taxon>
        <taxon>Candidatus Lambdaproteobacteria</taxon>
    </lineage>
</organism>
<dbReference type="Gene3D" id="3.30.450.290">
    <property type="match status" value="1"/>
</dbReference>
<feature type="domain" description="GGDEF" evidence="5">
    <location>
        <begin position="502"/>
        <end position="635"/>
    </location>
</feature>
<dbReference type="EC" id="2.7.7.65" evidence="1"/>
<evidence type="ECO:0000313" key="6">
    <source>
        <dbReference type="EMBL" id="OGH04866.1"/>
    </source>
</evidence>
<feature type="transmembrane region" description="Helical" evidence="3">
    <location>
        <begin position="12"/>
        <end position="37"/>
    </location>
</feature>
<proteinExistence type="predicted"/>